<protein>
    <submittedName>
        <fullName evidence="2">Uncharacterized protein</fullName>
    </submittedName>
</protein>
<evidence type="ECO:0000313" key="2">
    <source>
        <dbReference type="EMBL" id="CAH2314826.1"/>
    </source>
</evidence>
<accession>A0AAD1WN54</accession>
<proteinExistence type="predicted"/>
<feature type="coiled-coil region" evidence="1">
    <location>
        <begin position="1"/>
        <end position="35"/>
    </location>
</feature>
<dbReference type="Gene3D" id="3.30.70.1820">
    <property type="entry name" value="L1 transposable element, RRM domain"/>
    <property type="match status" value="1"/>
</dbReference>
<keyword evidence="1" id="KW-0175">Coiled coil</keyword>
<reference evidence="2" key="1">
    <citation type="submission" date="2022-03" db="EMBL/GenBank/DDBJ databases">
        <authorList>
            <person name="Alioto T."/>
            <person name="Alioto T."/>
            <person name="Gomez Garrido J."/>
        </authorList>
    </citation>
    <scope>NUCLEOTIDE SEQUENCE</scope>
</reference>
<sequence>MDELGLANNELVDKIQKMEASNRQFQEKLADLEDRSRHNNIRMRGVLETVLSNAIPQYLTEVFKAILPSADATDQLMDREHMVPKPRNLAQDVPRDIVTCLHYYHVREAILMAQQKAISVPEI</sequence>
<name>A0AAD1WN54_PELCU</name>
<dbReference type="AlphaFoldDB" id="A0AAD1WN54"/>
<organism evidence="2 3">
    <name type="scientific">Pelobates cultripes</name>
    <name type="common">Western spadefoot toad</name>
    <dbReference type="NCBI Taxonomy" id="61616"/>
    <lineage>
        <taxon>Eukaryota</taxon>
        <taxon>Metazoa</taxon>
        <taxon>Chordata</taxon>
        <taxon>Craniata</taxon>
        <taxon>Vertebrata</taxon>
        <taxon>Euteleostomi</taxon>
        <taxon>Amphibia</taxon>
        <taxon>Batrachia</taxon>
        <taxon>Anura</taxon>
        <taxon>Pelobatoidea</taxon>
        <taxon>Pelobatidae</taxon>
        <taxon>Pelobates</taxon>
    </lineage>
</organism>
<dbReference type="InterPro" id="IPR004244">
    <property type="entry name" value="Transposase_22"/>
</dbReference>
<keyword evidence="3" id="KW-1185">Reference proteome</keyword>
<gene>
    <name evidence="2" type="ORF">PECUL_23A051556</name>
</gene>
<dbReference type="Proteomes" id="UP001295444">
    <property type="component" value="Chromosome 09"/>
</dbReference>
<dbReference type="EMBL" id="OW240920">
    <property type="protein sequence ID" value="CAH2314826.1"/>
    <property type="molecule type" value="Genomic_DNA"/>
</dbReference>
<evidence type="ECO:0000256" key="1">
    <source>
        <dbReference type="SAM" id="Coils"/>
    </source>
</evidence>
<dbReference type="PANTHER" id="PTHR11505">
    <property type="entry name" value="L1 TRANSPOSABLE ELEMENT-RELATED"/>
    <property type="match status" value="1"/>
</dbReference>
<evidence type="ECO:0000313" key="3">
    <source>
        <dbReference type="Proteomes" id="UP001295444"/>
    </source>
</evidence>